<dbReference type="Gene3D" id="3.40.50.300">
    <property type="entry name" value="P-loop containing nucleotide triphosphate hydrolases"/>
    <property type="match status" value="1"/>
</dbReference>
<dbReference type="PROSITE" id="PS50893">
    <property type="entry name" value="ABC_TRANSPORTER_2"/>
    <property type="match status" value="1"/>
</dbReference>
<evidence type="ECO:0000256" key="1">
    <source>
        <dbReference type="ARBA" id="ARBA00005417"/>
    </source>
</evidence>
<dbReference type="PANTHER" id="PTHR43514">
    <property type="entry name" value="ABC TRANSPORTER I FAMILY MEMBER 10"/>
    <property type="match status" value="1"/>
</dbReference>
<keyword evidence="4 10" id="KW-0500">Molybdenum</keyword>
<proteinExistence type="inferred from homology"/>
<keyword evidence="5" id="KW-0997">Cell inner membrane</keyword>
<feature type="domain" description="Mop" evidence="12">
    <location>
        <begin position="286"/>
        <end position="353"/>
    </location>
</feature>
<evidence type="ECO:0000256" key="2">
    <source>
        <dbReference type="ARBA" id="ARBA00022448"/>
    </source>
</evidence>
<dbReference type="SMART" id="SM00382">
    <property type="entry name" value="AAA"/>
    <property type="match status" value="1"/>
</dbReference>
<organism evidence="13">
    <name type="scientific">uncultured Pleomorphomonas sp</name>
    <dbReference type="NCBI Taxonomy" id="442121"/>
    <lineage>
        <taxon>Bacteria</taxon>
        <taxon>Pseudomonadati</taxon>
        <taxon>Pseudomonadota</taxon>
        <taxon>Alphaproteobacteria</taxon>
        <taxon>Hyphomicrobiales</taxon>
        <taxon>Pleomorphomonadaceae</taxon>
        <taxon>Pleomorphomonas</taxon>
        <taxon>environmental samples</taxon>
    </lineage>
</organism>
<dbReference type="InterPro" id="IPR008995">
    <property type="entry name" value="Mo/tungstate-bd_C_term_dom"/>
</dbReference>
<keyword evidence="3" id="KW-1003">Cell membrane</keyword>
<evidence type="ECO:0000256" key="3">
    <source>
        <dbReference type="ARBA" id="ARBA00022475"/>
    </source>
</evidence>
<dbReference type="NCBIfam" id="TIGR02142">
    <property type="entry name" value="modC_ABC"/>
    <property type="match status" value="1"/>
</dbReference>
<evidence type="ECO:0000256" key="9">
    <source>
        <dbReference type="ARBA" id="ARBA00023136"/>
    </source>
</evidence>
<dbReference type="SUPFAM" id="SSF52540">
    <property type="entry name" value="P-loop containing nucleoside triphosphate hydrolases"/>
    <property type="match status" value="1"/>
</dbReference>
<accession>A0A212LIX3</accession>
<evidence type="ECO:0000259" key="11">
    <source>
        <dbReference type="PROSITE" id="PS50893"/>
    </source>
</evidence>
<dbReference type="AlphaFoldDB" id="A0A212LIX3"/>
<dbReference type="InterPro" id="IPR005116">
    <property type="entry name" value="Transp-assoc_OB_typ1"/>
</dbReference>
<keyword evidence="8" id="KW-1278">Translocase</keyword>
<protein>
    <submittedName>
        <fullName evidence="13">Molybdate transporter subunit ATP-binding component of ABC superfamily</fullName>
        <ecNumber evidence="13">3.6.3.29</ecNumber>
    </submittedName>
</protein>
<dbReference type="PROSITE" id="PS51866">
    <property type="entry name" value="MOP"/>
    <property type="match status" value="1"/>
</dbReference>
<sequence length="354" mass="37557">MIDVEIRQRLGNFRLDIGFSGGAGVTALFGPSGSGKSSVIKVIAGLTRLDTGRIVLDGTVLADGNGRHTPPHRRRIGVVFQEARLFPHLSVRHNLRYGRLFTPGGERRIAEGPVIDTLGIGHLLDRHPATLSGGEQQRVAIGRALLASPRLLLMDEPLASLDAARRLEILPLIETLRDEFAIPIVYVSHAVEEVARLAGKVVVLEAGRVAREGSPADVFRVAADRFEVVSVVDGRLGPPDDAFQLTPVETPAGTIWLNGVVRPEGRPVRVLVHATDVALATHRPEGVTIRTVLAGTVADIPDSQGPSVTVDVALDGGGRLAAAVTRAAVADLGLTPGRPIFALVKSVALDERPL</sequence>
<evidence type="ECO:0000256" key="5">
    <source>
        <dbReference type="ARBA" id="ARBA00022519"/>
    </source>
</evidence>
<keyword evidence="6" id="KW-0547">Nucleotide-binding</keyword>
<dbReference type="PANTHER" id="PTHR43514:SF4">
    <property type="entry name" value="ABC TRANSPORTER I FAMILY MEMBER 10"/>
    <property type="match status" value="1"/>
</dbReference>
<dbReference type="GO" id="GO:0015098">
    <property type="term" value="F:molybdate ion transmembrane transporter activity"/>
    <property type="evidence" value="ECO:0007669"/>
    <property type="project" value="InterPro"/>
</dbReference>
<gene>
    <name evidence="13" type="primary">modC</name>
    <name evidence="13" type="ORF">KL86PLE_41124</name>
</gene>
<dbReference type="InterPro" id="IPR003439">
    <property type="entry name" value="ABC_transporter-like_ATP-bd"/>
</dbReference>
<dbReference type="InterPro" id="IPR027417">
    <property type="entry name" value="P-loop_NTPase"/>
</dbReference>
<dbReference type="EMBL" id="FMJD01000008">
    <property type="protein sequence ID" value="SCM77319.1"/>
    <property type="molecule type" value="Genomic_DNA"/>
</dbReference>
<evidence type="ECO:0000259" key="12">
    <source>
        <dbReference type="PROSITE" id="PS51866"/>
    </source>
</evidence>
<dbReference type="RefSeq" id="WP_288197236.1">
    <property type="nucleotide sequence ID" value="NZ_LT608334.1"/>
</dbReference>
<dbReference type="GO" id="GO:0005524">
    <property type="term" value="F:ATP binding"/>
    <property type="evidence" value="ECO:0007669"/>
    <property type="project" value="UniProtKB-KW"/>
</dbReference>
<comment type="similarity">
    <text evidence="1">Belongs to the ABC transporter superfamily.</text>
</comment>
<keyword evidence="2" id="KW-0813">Transport</keyword>
<dbReference type="InterPro" id="IPR003593">
    <property type="entry name" value="AAA+_ATPase"/>
</dbReference>
<evidence type="ECO:0000256" key="4">
    <source>
        <dbReference type="ARBA" id="ARBA00022505"/>
    </source>
</evidence>
<dbReference type="InterPro" id="IPR050334">
    <property type="entry name" value="Molybdenum_import_ModC"/>
</dbReference>
<dbReference type="Gene3D" id="2.40.50.100">
    <property type="match status" value="1"/>
</dbReference>
<evidence type="ECO:0000256" key="10">
    <source>
        <dbReference type="PROSITE-ProRule" id="PRU01213"/>
    </source>
</evidence>
<dbReference type="GO" id="GO:0016020">
    <property type="term" value="C:membrane"/>
    <property type="evidence" value="ECO:0007669"/>
    <property type="project" value="InterPro"/>
</dbReference>
<dbReference type="PROSITE" id="PS00211">
    <property type="entry name" value="ABC_TRANSPORTER_1"/>
    <property type="match status" value="1"/>
</dbReference>
<dbReference type="Pfam" id="PF03459">
    <property type="entry name" value="TOBE"/>
    <property type="match status" value="1"/>
</dbReference>
<dbReference type="EC" id="3.6.3.29" evidence="13"/>
<dbReference type="InterPro" id="IPR011868">
    <property type="entry name" value="ModC_ABC_ATP-bd"/>
</dbReference>
<dbReference type="Pfam" id="PF00005">
    <property type="entry name" value="ABC_tran"/>
    <property type="match status" value="1"/>
</dbReference>
<evidence type="ECO:0000313" key="13">
    <source>
        <dbReference type="EMBL" id="SCM77319.1"/>
    </source>
</evidence>
<feature type="domain" description="ABC transporter" evidence="11">
    <location>
        <begin position="1"/>
        <end position="231"/>
    </location>
</feature>
<evidence type="ECO:0000256" key="7">
    <source>
        <dbReference type="ARBA" id="ARBA00022840"/>
    </source>
</evidence>
<dbReference type="SUPFAM" id="SSF50331">
    <property type="entry name" value="MOP-like"/>
    <property type="match status" value="1"/>
</dbReference>
<keyword evidence="13" id="KW-0378">Hydrolase</keyword>
<evidence type="ECO:0000256" key="8">
    <source>
        <dbReference type="ARBA" id="ARBA00022967"/>
    </source>
</evidence>
<reference evidence="13" key="1">
    <citation type="submission" date="2016-08" db="EMBL/GenBank/DDBJ databases">
        <authorList>
            <person name="Seilhamer J.J."/>
        </authorList>
    </citation>
    <scope>NUCLEOTIDE SEQUENCE</scope>
    <source>
        <strain evidence="13">86</strain>
    </source>
</reference>
<dbReference type="InterPro" id="IPR004606">
    <property type="entry name" value="Mop_domain"/>
</dbReference>
<dbReference type="GO" id="GO:0140359">
    <property type="term" value="F:ABC-type transporter activity"/>
    <property type="evidence" value="ECO:0007669"/>
    <property type="project" value="InterPro"/>
</dbReference>
<dbReference type="GO" id="GO:0016887">
    <property type="term" value="F:ATP hydrolysis activity"/>
    <property type="evidence" value="ECO:0007669"/>
    <property type="project" value="InterPro"/>
</dbReference>
<keyword evidence="7 13" id="KW-0067">ATP-binding</keyword>
<evidence type="ECO:0000256" key="6">
    <source>
        <dbReference type="ARBA" id="ARBA00022741"/>
    </source>
</evidence>
<dbReference type="InterPro" id="IPR017871">
    <property type="entry name" value="ABC_transporter-like_CS"/>
</dbReference>
<keyword evidence="9" id="KW-0472">Membrane</keyword>
<name>A0A212LIX3_9HYPH</name>